<reference evidence="1 2" key="1">
    <citation type="submission" date="2019-05" db="EMBL/GenBank/DDBJ databases">
        <authorList>
            <consortium name="Pathogen Informatics"/>
        </authorList>
    </citation>
    <scope>NUCLEOTIDE SEQUENCE [LARGE SCALE GENOMIC DNA]</scope>
    <source>
        <strain evidence="1 2">NCTC11429</strain>
    </source>
</reference>
<proteinExistence type="predicted"/>
<organism evidence="1 2">
    <name type="scientific">Sphingobacterium thalpophilum</name>
    <dbReference type="NCBI Taxonomy" id="259"/>
    <lineage>
        <taxon>Bacteria</taxon>
        <taxon>Pseudomonadati</taxon>
        <taxon>Bacteroidota</taxon>
        <taxon>Sphingobacteriia</taxon>
        <taxon>Sphingobacteriales</taxon>
        <taxon>Sphingobacteriaceae</taxon>
        <taxon>Sphingobacterium</taxon>
    </lineage>
</organism>
<name>A0A4V6Z335_9SPHI</name>
<protein>
    <submittedName>
        <fullName evidence="1">Uncharacterized protein</fullName>
    </submittedName>
</protein>
<dbReference type="STRING" id="1123265.GCA_000686625_00012"/>
<accession>A0A4V6Z335</accession>
<evidence type="ECO:0000313" key="1">
    <source>
        <dbReference type="EMBL" id="VTR52828.1"/>
    </source>
</evidence>
<dbReference type="KEGG" id="stha:NCTC11429_04675"/>
<dbReference type="AlphaFoldDB" id="A0A4V6Z335"/>
<dbReference type="RefSeq" id="WP_028068181.1">
    <property type="nucleotide sequence ID" value="NZ_CP141191.1"/>
</dbReference>
<dbReference type="EMBL" id="LR590484">
    <property type="protein sequence ID" value="VTR52828.1"/>
    <property type="molecule type" value="Genomic_DNA"/>
</dbReference>
<dbReference type="GeneID" id="78465246"/>
<dbReference type="Proteomes" id="UP000308196">
    <property type="component" value="Chromosome"/>
</dbReference>
<sequence length="140" mass="16607">MKLLRNFDIYNLFFDLESRKEFEILDMTIGITGWYKLLDSGMSALYVQEFELYFLFREKSFLIKEEHRVGLRKISENSVEFSITENQKTLVSFIYSALESESSPTPFEYLDDLESDWGVFIQEIINNPVRKQNFILNLMG</sequence>
<gene>
    <name evidence="1" type="ORF">NCTC11429_04675</name>
</gene>
<evidence type="ECO:0000313" key="2">
    <source>
        <dbReference type="Proteomes" id="UP000308196"/>
    </source>
</evidence>